<dbReference type="RefSeq" id="WP_285571209.1">
    <property type="nucleotide sequence ID" value="NZ_BSDE01000001.1"/>
</dbReference>
<dbReference type="Proteomes" id="UP001165069">
    <property type="component" value="Unassembled WGS sequence"/>
</dbReference>
<gene>
    <name evidence="1" type="ORF">GETHLI_10080</name>
</gene>
<protein>
    <recommendedName>
        <fullName evidence="3">Glycosyl transferase family 2</fullName>
    </recommendedName>
</protein>
<dbReference type="InterPro" id="IPR029044">
    <property type="entry name" value="Nucleotide-diphossugar_trans"/>
</dbReference>
<sequence>MSGLPIHFFTIVLNGEPFIRYHLDLFKSLPFAWHWHVVEGVAELKHDTAWSVAAGGRIEASFHDQGRSNDGTSAYLDEIAAAYPDRVTVYRRPLGTFWDGKLAMVRAPLANIREECLLWQVDADELWTAEQVVRCRELFQAHPEKRAAYYWCHFFVGPDHVLTTRDAYGNNSSFEWLRTWRFKPGDRWESHEPPGLFHRFERWRQWPRILQGKRLRPPFSASDATVFSHRETEAAGLVFQHLAYVIEAQLRFKEIYYGYQGAPERWRTMLAQDQFPIALKDYFPWVKDGAQVGLASTRGLYPILKTGD</sequence>
<dbReference type="SUPFAM" id="SSF53448">
    <property type="entry name" value="Nucleotide-diphospho-sugar transferases"/>
    <property type="match status" value="1"/>
</dbReference>
<evidence type="ECO:0000313" key="2">
    <source>
        <dbReference type="Proteomes" id="UP001165069"/>
    </source>
</evidence>
<comment type="caution">
    <text evidence="1">The sequence shown here is derived from an EMBL/GenBank/DDBJ whole genome shotgun (WGS) entry which is preliminary data.</text>
</comment>
<proteinExistence type="predicted"/>
<reference evidence="1 2" key="1">
    <citation type="journal article" date="2023" name="Antonie Van Leeuwenhoek">
        <title>Mesoterricola silvestris gen. nov., sp. nov., Mesoterricola sediminis sp. nov., Geothrix oryzae sp. nov., Geothrix edaphica sp. nov., Geothrix rubra sp. nov., and Geothrix limicola sp. nov., six novel members of Acidobacteriota isolated from soils.</title>
        <authorList>
            <person name="Itoh H."/>
            <person name="Sugisawa Y."/>
            <person name="Mise K."/>
            <person name="Xu Z."/>
            <person name="Kuniyasu M."/>
            <person name="Ushijima N."/>
            <person name="Kawano K."/>
            <person name="Kobayashi E."/>
            <person name="Shiratori Y."/>
            <person name="Masuda Y."/>
            <person name="Senoo K."/>
        </authorList>
    </citation>
    <scope>NUCLEOTIDE SEQUENCE [LARGE SCALE GENOMIC DNA]</scope>
    <source>
        <strain evidence="1 2">Red804</strain>
    </source>
</reference>
<evidence type="ECO:0008006" key="3">
    <source>
        <dbReference type="Google" id="ProtNLM"/>
    </source>
</evidence>
<name>A0ABQ5QDU4_9BACT</name>
<keyword evidence="2" id="KW-1185">Reference proteome</keyword>
<organism evidence="1 2">
    <name type="scientific">Geothrix limicola</name>
    <dbReference type="NCBI Taxonomy" id="2927978"/>
    <lineage>
        <taxon>Bacteria</taxon>
        <taxon>Pseudomonadati</taxon>
        <taxon>Acidobacteriota</taxon>
        <taxon>Holophagae</taxon>
        <taxon>Holophagales</taxon>
        <taxon>Holophagaceae</taxon>
        <taxon>Geothrix</taxon>
    </lineage>
</organism>
<dbReference type="EMBL" id="BSDE01000001">
    <property type="protein sequence ID" value="GLH72506.1"/>
    <property type="molecule type" value="Genomic_DNA"/>
</dbReference>
<accession>A0ABQ5QDU4</accession>
<evidence type="ECO:0000313" key="1">
    <source>
        <dbReference type="EMBL" id="GLH72506.1"/>
    </source>
</evidence>